<dbReference type="InterPro" id="IPR007180">
    <property type="entry name" value="DUF382"/>
</dbReference>
<organism evidence="3 4">
    <name type="scientific">Cladosporium halotolerans</name>
    <dbReference type="NCBI Taxonomy" id="1052096"/>
    <lineage>
        <taxon>Eukaryota</taxon>
        <taxon>Fungi</taxon>
        <taxon>Dikarya</taxon>
        <taxon>Ascomycota</taxon>
        <taxon>Pezizomycotina</taxon>
        <taxon>Dothideomycetes</taxon>
        <taxon>Dothideomycetidae</taxon>
        <taxon>Cladosporiales</taxon>
        <taxon>Cladosporiaceae</taxon>
        <taxon>Cladosporium</taxon>
    </lineage>
</organism>
<protein>
    <recommendedName>
        <fullName evidence="2">PSP proline-rich domain-containing protein</fullName>
    </recommendedName>
</protein>
<feature type="region of interest" description="Disordered" evidence="1">
    <location>
        <begin position="375"/>
        <end position="598"/>
    </location>
</feature>
<feature type="region of interest" description="Disordered" evidence="1">
    <location>
        <begin position="1"/>
        <end position="83"/>
    </location>
</feature>
<name>A0AB34KGT4_9PEZI</name>
<dbReference type="SMART" id="SM00581">
    <property type="entry name" value="PSP"/>
    <property type="match status" value="1"/>
</dbReference>
<dbReference type="Proteomes" id="UP000803884">
    <property type="component" value="Unassembled WGS sequence"/>
</dbReference>
<dbReference type="InterPro" id="IPR006568">
    <property type="entry name" value="PSP_pro-rich"/>
</dbReference>
<keyword evidence="4" id="KW-1185">Reference proteome</keyword>
<dbReference type="GO" id="GO:0005634">
    <property type="term" value="C:nucleus"/>
    <property type="evidence" value="ECO:0007669"/>
    <property type="project" value="InterPro"/>
</dbReference>
<evidence type="ECO:0000313" key="3">
    <source>
        <dbReference type="EMBL" id="KAL1583012.1"/>
    </source>
</evidence>
<dbReference type="EMBL" id="JAAQHG020000040">
    <property type="protein sequence ID" value="KAL1583012.1"/>
    <property type="molecule type" value="Genomic_DNA"/>
</dbReference>
<feature type="region of interest" description="Disordered" evidence="1">
    <location>
        <begin position="101"/>
        <end position="137"/>
    </location>
</feature>
<sequence length="598" mass="67451">MATDQKQARKPTKNEQRRARKKQEKLQASATPAPETAHDAPKTPLAEDASETKPLQPVQPAEDDPIQDVPAVVDTDINITPDDPMYEQFRSVFAKFQELDKEDPALKDPEKEEVFFDDDNENIQDEEEEEATTKRLSKKARKAANKLSIAELKAIVRKPEIVEWTDISAHDPRLLVNIKASKNVVPVPNHWSLKREYLSSKRGVEKPGFALPKFIAETGIQEMRDAVLEKQSEATLKSKQRERVQPKMGKLDVDYQKLYEAFFIRQTKPNLSRYGDTYYEGKEYETNLRHLRPGDLSDDLREALNMPPNAPPPWLINQQRFGPPPSYLAMRIPGLNAPPPLGTSWGFHAGGYGKPPLDDQGKPLFGGDVFGVEEQQEKDEKVAKANELDKSVWGNLAPPELQEEEEEEEEDEDEDEEDEDTDEGNAGYGAETPFTGTATPGGIHSSVPTDMGTKSMADEFNLRKQRRGDATEEPSHPRSAGTVLNERSIRNEGFFGGERAYDLSNARGRDPSIPMLGSERDGNKKRKAGDLDVSVDMDALERDDKLSKEEIRKRYEEQRERENAGGWQGTVDRDDLSSMIAEEGAKRLKKDKERASRR</sequence>
<evidence type="ECO:0000259" key="2">
    <source>
        <dbReference type="SMART" id="SM00581"/>
    </source>
</evidence>
<reference evidence="3 4" key="1">
    <citation type="journal article" date="2020" name="Microbiol. Resour. Announc.">
        <title>Draft Genome Sequence of a Cladosporium Species Isolated from the Mesophotic Ascidian Didemnum maculosum.</title>
        <authorList>
            <person name="Gioti A."/>
            <person name="Siaperas R."/>
            <person name="Nikolaivits E."/>
            <person name="Le Goff G."/>
            <person name="Ouazzani J."/>
            <person name="Kotoulas G."/>
            <person name="Topakas E."/>
        </authorList>
    </citation>
    <scope>NUCLEOTIDE SEQUENCE [LARGE SCALE GENOMIC DNA]</scope>
    <source>
        <strain evidence="3 4">TM138-S3</strain>
    </source>
</reference>
<comment type="caution">
    <text evidence="3">The sequence shown here is derived from an EMBL/GenBank/DDBJ whole genome shotgun (WGS) entry which is preliminary data.</text>
</comment>
<dbReference type="PANTHER" id="PTHR12785">
    <property type="entry name" value="SPLICING FACTOR 3B"/>
    <property type="match status" value="1"/>
</dbReference>
<feature type="compositionally biased region" description="Basic and acidic residues" evidence="1">
    <location>
        <begin position="101"/>
        <end position="114"/>
    </location>
</feature>
<dbReference type="Pfam" id="PF04046">
    <property type="entry name" value="PSP"/>
    <property type="match status" value="1"/>
</dbReference>
<gene>
    <name evidence="3" type="ORF">WHR41_08478</name>
</gene>
<dbReference type="Pfam" id="PF04037">
    <property type="entry name" value="DUF382"/>
    <property type="match status" value="1"/>
</dbReference>
<feature type="compositionally biased region" description="Basic and acidic residues" evidence="1">
    <location>
        <begin position="378"/>
        <end position="390"/>
    </location>
</feature>
<accession>A0AB34KGT4</accession>
<dbReference type="RefSeq" id="XP_069226119.1">
    <property type="nucleotide sequence ID" value="XM_069377082.1"/>
</dbReference>
<feature type="compositionally biased region" description="Basic and acidic residues" evidence="1">
    <location>
        <begin position="583"/>
        <end position="598"/>
    </location>
</feature>
<evidence type="ECO:0000313" key="4">
    <source>
        <dbReference type="Proteomes" id="UP000803884"/>
    </source>
</evidence>
<evidence type="ECO:0000256" key="1">
    <source>
        <dbReference type="SAM" id="MobiDB-lite"/>
    </source>
</evidence>
<dbReference type="InterPro" id="IPR052584">
    <property type="entry name" value="U2_snRNP_Complex_Component"/>
</dbReference>
<feature type="compositionally biased region" description="Basic and acidic residues" evidence="1">
    <location>
        <begin position="456"/>
        <end position="476"/>
    </location>
</feature>
<proteinExistence type="predicted"/>
<dbReference type="GeneID" id="96009920"/>
<dbReference type="AlphaFoldDB" id="A0AB34KGT4"/>
<feature type="compositionally biased region" description="Acidic residues" evidence="1">
    <location>
        <begin position="401"/>
        <end position="423"/>
    </location>
</feature>
<dbReference type="PANTHER" id="PTHR12785:SF6">
    <property type="entry name" value="SPLICING FACTOR 3B SUBUNIT 2"/>
    <property type="match status" value="1"/>
</dbReference>
<feature type="compositionally biased region" description="Acidic residues" evidence="1">
    <location>
        <begin position="115"/>
        <end position="130"/>
    </location>
</feature>
<feature type="domain" description="PSP proline-rich" evidence="2">
    <location>
        <begin position="288"/>
        <end position="341"/>
    </location>
</feature>
<feature type="compositionally biased region" description="Basic and acidic residues" evidence="1">
    <location>
        <begin position="539"/>
        <end position="563"/>
    </location>
</feature>